<dbReference type="InterPro" id="IPR024072">
    <property type="entry name" value="DHFR-like_dom_sf"/>
</dbReference>
<dbReference type="GO" id="GO:0009231">
    <property type="term" value="P:riboflavin biosynthetic process"/>
    <property type="evidence" value="ECO:0007669"/>
    <property type="project" value="InterPro"/>
</dbReference>
<dbReference type="InterPro" id="IPR050765">
    <property type="entry name" value="Riboflavin_Biosynth_HTPR"/>
</dbReference>
<evidence type="ECO:0000259" key="1">
    <source>
        <dbReference type="Pfam" id="PF01872"/>
    </source>
</evidence>
<evidence type="ECO:0000313" key="3">
    <source>
        <dbReference type="Proteomes" id="UP000474296"/>
    </source>
</evidence>
<dbReference type="Pfam" id="PF01872">
    <property type="entry name" value="RibD_C"/>
    <property type="match status" value="1"/>
</dbReference>
<sequence>MVSSLDGFIAKKDRSVSWMQSNDTYAAGKALTQEYIAEFLKSIDCYVMGARTYEHALELGWPYGDKPVVVLSHKAHKKDKETVNFYSGDLTELVNGQLKSNYKNIWMVGGSKTTKEFLRLNLADEIVQSIIPIILGDGILFFDYVGKELPLHLKDITAFKDGMVELSYEIKK</sequence>
<keyword evidence="3" id="KW-1185">Reference proteome</keyword>
<dbReference type="SUPFAM" id="SSF53597">
    <property type="entry name" value="Dihydrofolate reductase-like"/>
    <property type="match status" value="1"/>
</dbReference>
<dbReference type="PANTHER" id="PTHR38011:SF11">
    <property type="entry name" value="2,5-DIAMINO-6-RIBOSYLAMINO-4(3H)-PYRIMIDINONE 5'-PHOSPHATE REDUCTASE"/>
    <property type="match status" value="1"/>
</dbReference>
<protein>
    <submittedName>
        <fullName evidence="2">Dihydrofolate reductase</fullName>
    </submittedName>
</protein>
<dbReference type="GO" id="GO:0008703">
    <property type="term" value="F:5-amino-6-(5-phosphoribosylamino)uracil reductase activity"/>
    <property type="evidence" value="ECO:0007669"/>
    <property type="project" value="InterPro"/>
</dbReference>
<dbReference type="AlphaFoldDB" id="A0A6M0CS67"/>
<accession>A0A6M0CS67</accession>
<dbReference type="Proteomes" id="UP000474296">
    <property type="component" value="Unassembled WGS sequence"/>
</dbReference>
<dbReference type="Gene3D" id="3.40.430.10">
    <property type="entry name" value="Dihydrofolate Reductase, subunit A"/>
    <property type="match status" value="1"/>
</dbReference>
<comment type="caution">
    <text evidence="2">The sequence shown here is derived from an EMBL/GenBank/DDBJ whole genome shotgun (WGS) entry which is preliminary data.</text>
</comment>
<reference evidence="2 3" key="1">
    <citation type="submission" date="2020-01" db="EMBL/GenBank/DDBJ databases">
        <title>Spongiivirga citrea KCTC 32990T.</title>
        <authorList>
            <person name="Wang G."/>
        </authorList>
    </citation>
    <scope>NUCLEOTIDE SEQUENCE [LARGE SCALE GENOMIC DNA]</scope>
    <source>
        <strain evidence="2 3">KCTC 32990</strain>
    </source>
</reference>
<feature type="domain" description="Bacterial bifunctional deaminase-reductase C-terminal" evidence="1">
    <location>
        <begin position="2"/>
        <end position="164"/>
    </location>
</feature>
<dbReference type="InterPro" id="IPR002734">
    <property type="entry name" value="RibDG_C"/>
</dbReference>
<proteinExistence type="predicted"/>
<dbReference type="PANTHER" id="PTHR38011">
    <property type="entry name" value="DIHYDROFOLATE REDUCTASE FAMILY PROTEIN (AFU_ORTHOLOGUE AFUA_8G06820)"/>
    <property type="match status" value="1"/>
</dbReference>
<name>A0A6M0CS67_9FLAO</name>
<dbReference type="EMBL" id="JAABOQ010000005">
    <property type="protein sequence ID" value="NER18347.1"/>
    <property type="molecule type" value="Genomic_DNA"/>
</dbReference>
<evidence type="ECO:0000313" key="2">
    <source>
        <dbReference type="EMBL" id="NER18347.1"/>
    </source>
</evidence>
<gene>
    <name evidence="2" type="ORF">GWK10_14085</name>
</gene>
<organism evidence="2 3">
    <name type="scientific">Spongiivirga citrea</name>
    <dbReference type="NCBI Taxonomy" id="1481457"/>
    <lineage>
        <taxon>Bacteria</taxon>
        <taxon>Pseudomonadati</taxon>
        <taxon>Bacteroidota</taxon>
        <taxon>Flavobacteriia</taxon>
        <taxon>Flavobacteriales</taxon>
        <taxon>Flavobacteriaceae</taxon>
        <taxon>Spongiivirga</taxon>
    </lineage>
</organism>